<dbReference type="OrthoDB" id="5988454at2759"/>
<name>A0A9X0D3X5_9CNID</name>
<organism evidence="2 3">
    <name type="scientific">Desmophyllum pertusum</name>
    <dbReference type="NCBI Taxonomy" id="174260"/>
    <lineage>
        <taxon>Eukaryota</taxon>
        <taxon>Metazoa</taxon>
        <taxon>Cnidaria</taxon>
        <taxon>Anthozoa</taxon>
        <taxon>Hexacorallia</taxon>
        <taxon>Scleractinia</taxon>
        <taxon>Caryophylliina</taxon>
        <taxon>Caryophylliidae</taxon>
        <taxon>Desmophyllum</taxon>
    </lineage>
</organism>
<feature type="chain" id="PRO_5040934937" evidence="1">
    <location>
        <begin position="25"/>
        <end position="127"/>
    </location>
</feature>
<dbReference type="EMBL" id="MU825880">
    <property type="protein sequence ID" value="KAJ7385616.1"/>
    <property type="molecule type" value="Genomic_DNA"/>
</dbReference>
<comment type="caution">
    <text evidence="2">The sequence shown here is derived from an EMBL/GenBank/DDBJ whole genome shotgun (WGS) entry which is preliminary data.</text>
</comment>
<sequence length="127" mass="14108">MAMQLLPFIHVLIFLSSFIKVSVASEFAVNFTTTPKDAEYFVGSEAILQWEYSSSPTGAVQHIKFGIQAPPQDKGSASQDVTIFVKDVLQSNVQFNTKTRRDITAPFNGRATVVETKRQVSESEILH</sequence>
<reference evidence="2" key="1">
    <citation type="submission" date="2023-01" db="EMBL/GenBank/DDBJ databases">
        <title>Genome assembly of the deep-sea coral Lophelia pertusa.</title>
        <authorList>
            <person name="Herrera S."/>
            <person name="Cordes E."/>
        </authorList>
    </citation>
    <scope>NUCLEOTIDE SEQUENCE</scope>
    <source>
        <strain evidence="2">USNM1676648</strain>
        <tissue evidence="2">Polyp</tissue>
    </source>
</reference>
<feature type="signal peptide" evidence="1">
    <location>
        <begin position="1"/>
        <end position="24"/>
    </location>
</feature>
<gene>
    <name evidence="2" type="ORF">OS493_015203</name>
</gene>
<protein>
    <submittedName>
        <fullName evidence="2">Uncharacterized protein</fullName>
    </submittedName>
</protein>
<evidence type="ECO:0000256" key="1">
    <source>
        <dbReference type="SAM" id="SignalP"/>
    </source>
</evidence>
<dbReference type="Proteomes" id="UP001163046">
    <property type="component" value="Unassembled WGS sequence"/>
</dbReference>
<proteinExistence type="predicted"/>
<dbReference type="AlphaFoldDB" id="A0A9X0D3X5"/>
<evidence type="ECO:0000313" key="3">
    <source>
        <dbReference type="Proteomes" id="UP001163046"/>
    </source>
</evidence>
<evidence type="ECO:0000313" key="2">
    <source>
        <dbReference type="EMBL" id="KAJ7385616.1"/>
    </source>
</evidence>
<keyword evidence="3" id="KW-1185">Reference proteome</keyword>
<accession>A0A9X0D3X5</accession>
<keyword evidence="1" id="KW-0732">Signal</keyword>